<dbReference type="EMBL" id="KR029589">
    <property type="protein sequence ID" value="AKH47152.1"/>
    <property type="molecule type" value="Genomic_DNA"/>
</dbReference>
<reference evidence="1" key="2">
    <citation type="submission" date="2015-03" db="EMBL/GenBank/DDBJ databases">
        <authorList>
            <person name="Chow C.-E.T."/>
            <person name="Winget D.M."/>
            <person name="White R.A.III."/>
            <person name="Hallam S.J."/>
            <person name="Suttle C.A."/>
        </authorList>
    </citation>
    <scope>NUCLEOTIDE SEQUENCE</scope>
    <source>
        <strain evidence="1">Anoxic2_5</strain>
    </source>
</reference>
<organism evidence="1">
    <name type="scientific">uncultured marine virus</name>
    <dbReference type="NCBI Taxonomy" id="186617"/>
    <lineage>
        <taxon>Viruses</taxon>
        <taxon>environmental samples</taxon>
    </lineage>
</organism>
<protein>
    <submittedName>
        <fullName evidence="1">Uncharacterized protein</fullName>
    </submittedName>
</protein>
<sequence length="53" mass="5942">MVRTFRDMSTGPTRLARSPRTSCSFWSTSGACNWSSTRTARAVCCSGVRFFWA</sequence>
<name>A0A0F7L6P4_9VIRU</name>
<dbReference type="PROSITE" id="PS51257">
    <property type="entry name" value="PROKAR_LIPOPROTEIN"/>
    <property type="match status" value="1"/>
</dbReference>
<evidence type="ECO:0000313" key="1">
    <source>
        <dbReference type="EMBL" id="AKH47152.1"/>
    </source>
</evidence>
<accession>A0A0F7L6P4</accession>
<proteinExistence type="predicted"/>
<reference evidence="1" key="1">
    <citation type="journal article" date="2015" name="Front. Microbiol.">
        <title>Combining genomic sequencing methods to explore viral diversity and reveal potential virus-host interactions.</title>
        <authorList>
            <person name="Chow C.E."/>
            <person name="Winget D.M."/>
            <person name="White R.A.III."/>
            <person name="Hallam S.J."/>
            <person name="Suttle C.A."/>
        </authorList>
    </citation>
    <scope>NUCLEOTIDE SEQUENCE</scope>
    <source>
        <strain evidence="1">Anoxic2_5</strain>
    </source>
</reference>